<feature type="compositionally biased region" description="Polar residues" evidence="1">
    <location>
        <begin position="72"/>
        <end position="89"/>
    </location>
</feature>
<feature type="compositionally biased region" description="Polar residues" evidence="1">
    <location>
        <begin position="1"/>
        <end position="13"/>
    </location>
</feature>
<accession>A0AAN6IZW2</accession>
<feature type="compositionally biased region" description="Polar residues" evidence="1">
    <location>
        <begin position="359"/>
        <end position="380"/>
    </location>
</feature>
<feature type="compositionally biased region" description="Basic and acidic residues" evidence="1">
    <location>
        <begin position="446"/>
        <end position="458"/>
    </location>
</feature>
<organism evidence="2 3">
    <name type="scientific">Exophiala dermatitidis</name>
    <name type="common">Black yeast-like fungus</name>
    <name type="synonym">Wangiella dermatitidis</name>
    <dbReference type="NCBI Taxonomy" id="5970"/>
    <lineage>
        <taxon>Eukaryota</taxon>
        <taxon>Fungi</taxon>
        <taxon>Dikarya</taxon>
        <taxon>Ascomycota</taxon>
        <taxon>Pezizomycotina</taxon>
        <taxon>Eurotiomycetes</taxon>
        <taxon>Chaetothyriomycetidae</taxon>
        <taxon>Chaetothyriales</taxon>
        <taxon>Herpotrichiellaceae</taxon>
        <taxon>Exophiala</taxon>
    </lineage>
</organism>
<comment type="caution">
    <text evidence="2">The sequence shown here is derived from an EMBL/GenBank/DDBJ whole genome shotgun (WGS) entry which is preliminary data.</text>
</comment>
<feature type="region of interest" description="Disordered" evidence="1">
    <location>
        <begin position="233"/>
        <end position="258"/>
    </location>
</feature>
<evidence type="ECO:0000313" key="2">
    <source>
        <dbReference type="EMBL" id="KAJ8996253.1"/>
    </source>
</evidence>
<feature type="compositionally biased region" description="Low complexity" evidence="1">
    <location>
        <begin position="52"/>
        <end position="65"/>
    </location>
</feature>
<name>A0AAN6IZW2_EXODE</name>
<dbReference type="Proteomes" id="UP001161757">
    <property type="component" value="Unassembled WGS sequence"/>
</dbReference>
<feature type="compositionally biased region" description="Acidic residues" evidence="1">
    <location>
        <begin position="339"/>
        <end position="354"/>
    </location>
</feature>
<feature type="compositionally biased region" description="Polar residues" evidence="1">
    <location>
        <begin position="38"/>
        <end position="49"/>
    </location>
</feature>
<feature type="region of interest" description="Disordered" evidence="1">
    <location>
        <begin position="283"/>
        <end position="458"/>
    </location>
</feature>
<protein>
    <submittedName>
        <fullName evidence="2">Uncharacterized protein</fullName>
    </submittedName>
</protein>
<feature type="compositionally biased region" description="Polar residues" evidence="1">
    <location>
        <begin position="100"/>
        <end position="112"/>
    </location>
</feature>
<feature type="compositionally biased region" description="Low complexity" evidence="1">
    <location>
        <begin position="117"/>
        <end position="129"/>
    </location>
</feature>
<sequence>MATTPPAQITASPETPPTPLHGAAYDRETHRSLRRATRTSNRIASSQLHSEPVSQRRSSQRPSSVATPKSPVASSADTSSGLHSPQLTPKNKGRRRVQVISPSSPDQHTSKLQPDAPSSSHLQPFPSSSAATSETMLPTPVKTPQKKMPPKVRGAARALFQDATHNVPAPQELAPSPRRSRRNKRYNGFSLESFSVEDGGGQGQIQIFTDSRDALPQLDTSISNPFMTRAVNAEDSSTRKVPGTVKRRKVSGQNRMDPQVEEAIRKDEGMVYVFRGKKVYRRFDDGGEEEEEIDPEELGLLEHTPSRSSVRPLKTLTRRSIKPTRLFQTEKLQRAAEAEKEEEAPTDIEDDEDSGTVRPDQSNVSKSNDPVSAPSTVRSLRSSKKPNTIAADEIPQREVTVHQQAKKAKQGSPFDTWPRVKSGMRSSGTSAKFRKRSADESLDDNTESRTVESKRSRT</sequence>
<reference evidence="2" key="1">
    <citation type="submission" date="2023-01" db="EMBL/GenBank/DDBJ databases">
        <title>Exophiala dermititidis isolated from Cystic Fibrosis Patient.</title>
        <authorList>
            <person name="Kurbessoian T."/>
            <person name="Crocker A."/>
            <person name="Murante D."/>
            <person name="Hogan D.A."/>
            <person name="Stajich J.E."/>
        </authorList>
    </citation>
    <scope>NUCLEOTIDE SEQUENCE</scope>
    <source>
        <strain evidence="2">Ex8</strain>
    </source>
</reference>
<feature type="region of interest" description="Disordered" evidence="1">
    <location>
        <begin position="1"/>
        <end position="186"/>
    </location>
</feature>
<feature type="compositionally biased region" description="Acidic residues" evidence="1">
    <location>
        <begin position="286"/>
        <end position="299"/>
    </location>
</feature>
<gene>
    <name evidence="2" type="ORF">HRR80_000984</name>
</gene>
<evidence type="ECO:0000313" key="3">
    <source>
        <dbReference type="Proteomes" id="UP001161757"/>
    </source>
</evidence>
<evidence type="ECO:0000256" key="1">
    <source>
        <dbReference type="SAM" id="MobiDB-lite"/>
    </source>
</evidence>
<proteinExistence type="predicted"/>
<dbReference type="AlphaFoldDB" id="A0AAN6IZW2"/>
<dbReference type="EMBL" id="JAJGCB010000001">
    <property type="protein sequence ID" value="KAJ8996253.1"/>
    <property type="molecule type" value="Genomic_DNA"/>
</dbReference>